<sequence>MKIVLVHRHGPGQFVHLACHLANAGWQVSFLCEAMNVRLPGIRTLRQPATPPPPAMPFAQYHQEVGLKAAKTLDSLVREEGVPDIVYGHIGWGSMMFARDVLPETPLIGYCEHYYHATGRDVGFAPDEDITLAKRTQLRLRNAAQLATLDQLDAAISPTRWQKSAFPVAYHHKIGVCHEGVDTRRCRPNPNAELTLPDGRVLGTGDQVITYVARDLEPYRGFPTFMRAAAKLAKENPDVVFVVAGGDGISYGQPRADGRKWRDVMLDETGIDQSRIHFLGQIPHDQLIRMYQISSAHIYLTYPFVLSWSMLEAMACGAPVIASDTGPCQEVIRDGQNGFFTDFWDSETLAEKMAFCLTRQNDLGRMRGQARKTIIDHFDLELCLDKQTSLLERMVSADMGPSARPRM</sequence>
<accession>A0A8I1M517</accession>
<evidence type="ECO:0000313" key="5">
    <source>
        <dbReference type="Proteomes" id="UP000664405"/>
    </source>
</evidence>
<dbReference type="PANTHER" id="PTHR46401:SF2">
    <property type="entry name" value="GLYCOSYLTRANSFERASE WBBK-RELATED"/>
    <property type="match status" value="1"/>
</dbReference>
<dbReference type="Pfam" id="PF00534">
    <property type="entry name" value="Glycos_transf_1"/>
    <property type="match status" value="1"/>
</dbReference>
<name>A0A8I1M517_9PROT</name>
<protein>
    <submittedName>
        <fullName evidence="4">Glycosyltransferase</fullName>
    </submittedName>
</protein>
<dbReference type="GO" id="GO:0016757">
    <property type="term" value="F:glycosyltransferase activity"/>
    <property type="evidence" value="ECO:0007669"/>
    <property type="project" value="InterPro"/>
</dbReference>
<dbReference type="PANTHER" id="PTHR46401">
    <property type="entry name" value="GLYCOSYLTRANSFERASE WBBK-RELATED"/>
    <property type="match status" value="1"/>
</dbReference>
<proteinExistence type="predicted"/>
<comment type="caution">
    <text evidence="4">The sequence shown here is derived from an EMBL/GenBank/DDBJ whole genome shotgun (WGS) entry which is preliminary data.</text>
</comment>
<feature type="domain" description="Glycosyl transferase family 4" evidence="3">
    <location>
        <begin position="25"/>
        <end position="185"/>
    </location>
</feature>
<feature type="domain" description="Glycosyl transferase family 1" evidence="2">
    <location>
        <begin position="205"/>
        <end position="372"/>
    </location>
</feature>
<organism evidence="4 5">
    <name type="scientific">Thalassospira povalilytica</name>
    <dbReference type="NCBI Taxonomy" id="732237"/>
    <lineage>
        <taxon>Bacteria</taxon>
        <taxon>Pseudomonadati</taxon>
        <taxon>Pseudomonadota</taxon>
        <taxon>Alphaproteobacteria</taxon>
        <taxon>Rhodospirillales</taxon>
        <taxon>Thalassospiraceae</taxon>
        <taxon>Thalassospira</taxon>
    </lineage>
</organism>
<evidence type="ECO:0000313" key="4">
    <source>
        <dbReference type="EMBL" id="MBN8195057.1"/>
    </source>
</evidence>
<dbReference type="GO" id="GO:0009103">
    <property type="term" value="P:lipopolysaccharide biosynthetic process"/>
    <property type="evidence" value="ECO:0007669"/>
    <property type="project" value="TreeGrafter"/>
</dbReference>
<evidence type="ECO:0000259" key="3">
    <source>
        <dbReference type="Pfam" id="PF12000"/>
    </source>
</evidence>
<dbReference type="Proteomes" id="UP000664405">
    <property type="component" value="Unassembled WGS sequence"/>
</dbReference>
<dbReference type="Gene3D" id="3.40.50.2000">
    <property type="entry name" value="Glycogen Phosphorylase B"/>
    <property type="match status" value="2"/>
</dbReference>
<dbReference type="AlphaFoldDB" id="A0A8I1M517"/>
<dbReference type="InterPro" id="IPR022623">
    <property type="entry name" value="Glyco_trans_4"/>
</dbReference>
<reference evidence="4" key="1">
    <citation type="submission" date="2020-12" db="EMBL/GenBank/DDBJ databases">
        <title>Oil enriched cultivation method for isolating marine PHA-producing bacteria.</title>
        <authorList>
            <person name="Zheng W."/>
            <person name="Yu S."/>
            <person name="Huang Y."/>
        </authorList>
    </citation>
    <scope>NUCLEOTIDE SEQUENCE</scope>
    <source>
        <strain evidence="4">SY-2-3</strain>
    </source>
</reference>
<dbReference type="SUPFAM" id="SSF53756">
    <property type="entry name" value="UDP-Glycosyltransferase/glycogen phosphorylase"/>
    <property type="match status" value="1"/>
</dbReference>
<dbReference type="EMBL" id="JAEKJW010000001">
    <property type="protein sequence ID" value="MBN8195057.1"/>
    <property type="molecule type" value="Genomic_DNA"/>
</dbReference>
<dbReference type="InterPro" id="IPR001296">
    <property type="entry name" value="Glyco_trans_1"/>
</dbReference>
<gene>
    <name evidence="4" type="ORF">JF547_00880</name>
</gene>
<evidence type="ECO:0000256" key="1">
    <source>
        <dbReference type="ARBA" id="ARBA00022679"/>
    </source>
</evidence>
<evidence type="ECO:0000259" key="2">
    <source>
        <dbReference type="Pfam" id="PF00534"/>
    </source>
</evidence>
<dbReference type="RefSeq" id="WP_206926364.1">
    <property type="nucleotide sequence ID" value="NZ_JAEKJW010000001.1"/>
</dbReference>
<keyword evidence="1 4" id="KW-0808">Transferase</keyword>
<dbReference type="Pfam" id="PF12000">
    <property type="entry name" value="Glyco_trans_4_3"/>
    <property type="match status" value="1"/>
</dbReference>